<dbReference type="EMBL" id="CP025057">
    <property type="protein sequence ID" value="AUB31453.1"/>
    <property type="molecule type" value="Genomic_DNA"/>
</dbReference>
<dbReference type="Gene3D" id="3.30.300.20">
    <property type="match status" value="1"/>
</dbReference>
<organism evidence="3 4">
    <name type="scientific">Spiroplasma floricola 23-6</name>
    <dbReference type="NCBI Taxonomy" id="1336749"/>
    <lineage>
        <taxon>Bacteria</taxon>
        <taxon>Bacillati</taxon>
        <taxon>Mycoplasmatota</taxon>
        <taxon>Mollicutes</taxon>
        <taxon>Entomoplasmatales</taxon>
        <taxon>Spiroplasmataceae</taxon>
        <taxon>Spiroplasma</taxon>
    </lineage>
</organism>
<dbReference type="NCBIfam" id="TIGR00082">
    <property type="entry name" value="rbfA"/>
    <property type="match status" value="1"/>
</dbReference>
<sequence length="114" mass="13402">MAKDIKIERNQSTILRELNLILQREFPDCEYLNSLTIHEVRLTNDMSHAKVFYSFLDSSADQKAVQAEINENLKEIRMILASKVEMRNVPELTFEYDKTLENANKIEEILKEIK</sequence>
<dbReference type="InterPro" id="IPR020053">
    <property type="entry name" value="Ribosome-bd_factorA_CS"/>
</dbReference>
<dbReference type="AlphaFoldDB" id="A0A2K8SDE9"/>
<dbReference type="GO" id="GO:0043024">
    <property type="term" value="F:ribosomal small subunit binding"/>
    <property type="evidence" value="ECO:0007669"/>
    <property type="project" value="TreeGrafter"/>
</dbReference>
<dbReference type="InterPro" id="IPR000238">
    <property type="entry name" value="RbfA"/>
</dbReference>
<evidence type="ECO:0000256" key="2">
    <source>
        <dbReference type="HAMAP-Rule" id="MF_00003"/>
    </source>
</evidence>
<comment type="subunit">
    <text evidence="2">Monomer. Binds 30S ribosomal subunits, but not 50S ribosomal subunits or 70S ribosomes.</text>
</comment>
<dbReference type="HAMAP" id="MF_00003">
    <property type="entry name" value="RbfA"/>
    <property type="match status" value="1"/>
</dbReference>
<protein>
    <recommendedName>
        <fullName evidence="2">Ribosome-binding factor A</fullName>
    </recommendedName>
</protein>
<dbReference type="PANTHER" id="PTHR33515">
    <property type="entry name" value="RIBOSOME-BINDING FACTOR A, CHLOROPLASTIC-RELATED"/>
    <property type="match status" value="1"/>
</dbReference>
<gene>
    <name evidence="2 3" type="primary">rbfA</name>
    <name evidence="3" type="ORF">SFLOR_v1c04010</name>
</gene>
<evidence type="ECO:0000313" key="3">
    <source>
        <dbReference type="EMBL" id="AUB31453.1"/>
    </source>
</evidence>
<dbReference type="Pfam" id="PF02033">
    <property type="entry name" value="RBFA"/>
    <property type="match status" value="1"/>
</dbReference>
<dbReference type="InterPro" id="IPR015946">
    <property type="entry name" value="KH_dom-like_a/b"/>
</dbReference>
<dbReference type="Proteomes" id="UP000231823">
    <property type="component" value="Chromosome"/>
</dbReference>
<comment type="similarity">
    <text evidence="2">Belongs to the RbfA family.</text>
</comment>
<proteinExistence type="inferred from homology"/>
<dbReference type="PANTHER" id="PTHR33515:SF1">
    <property type="entry name" value="RIBOSOME-BINDING FACTOR A, CHLOROPLASTIC-RELATED"/>
    <property type="match status" value="1"/>
</dbReference>
<dbReference type="SUPFAM" id="SSF89919">
    <property type="entry name" value="Ribosome-binding factor A, RbfA"/>
    <property type="match status" value="1"/>
</dbReference>
<name>A0A2K8SDE9_9MOLU</name>
<reference evidence="3 4" key="1">
    <citation type="submission" date="2017-12" db="EMBL/GenBank/DDBJ databases">
        <title>Complete genome sequence of Spiroplasma floricola 23-6 (ATCC 29989).</title>
        <authorList>
            <person name="Tsai Y.-M."/>
            <person name="Wu P.-S."/>
            <person name="Lo W.-S."/>
            <person name="Kuo C.-H."/>
        </authorList>
    </citation>
    <scope>NUCLEOTIDE SEQUENCE [LARGE SCALE GENOMIC DNA]</scope>
    <source>
        <strain evidence="3 4">23-6</strain>
    </source>
</reference>
<keyword evidence="1 2" id="KW-0690">Ribosome biogenesis</keyword>
<dbReference type="RefSeq" id="WP_100916444.1">
    <property type="nucleotide sequence ID" value="NZ_CP025057.1"/>
</dbReference>
<comment type="function">
    <text evidence="2">One of several proteins that assist in the late maturation steps of the functional core of the 30S ribosomal subunit. Associates with free 30S ribosomal subunits (but not with 30S subunits that are part of 70S ribosomes or polysomes). Required for efficient processing of 16S rRNA. May interact with the 5'-terminal helix region of 16S rRNA.</text>
</comment>
<comment type="subcellular location">
    <subcellularLocation>
        <location evidence="2">Cytoplasm</location>
    </subcellularLocation>
</comment>
<dbReference type="PROSITE" id="PS01319">
    <property type="entry name" value="RBFA"/>
    <property type="match status" value="1"/>
</dbReference>
<keyword evidence="4" id="KW-1185">Reference proteome</keyword>
<dbReference type="GO" id="GO:0005829">
    <property type="term" value="C:cytosol"/>
    <property type="evidence" value="ECO:0007669"/>
    <property type="project" value="TreeGrafter"/>
</dbReference>
<dbReference type="OrthoDB" id="384689at2"/>
<keyword evidence="2" id="KW-0963">Cytoplasm</keyword>
<accession>A0A2K8SDE9</accession>
<dbReference type="GO" id="GO:0030490">
    <property type="term" value="P:maturation of SSU-rRNA"/>
    <property type="evidence" value="ECO:0007669"/>
    <property type="project" value="UniProtKB-UniRule"/>
</dbReference>
<evidence type="ECO:0000256" key="1">
    <source>
        <dbReference type="ARBA" id="ARBA00022517"/>
    </source>
</evidence>
<dbReference type="KEGG" id="sfz:SFLOR_v1c04010"/>
<dbReference type="InterPro" id="IPR023799">
    <property type="entry name" value="RbfA_dom_sf"/>
</dbReference>
<evidence type="ECO:0000313" key="4">
    <source>
        <dbReference type="Proteomes" id="UP000231823"/>
    </source>
</evidence>